<keyword evidence="2" id="KW-1003">Cell membrane</keyword>
<dbReference type="EMBL" id="JADIMK010000012">
    <property type="protein sequence ID" value="MBO8455066.1"/>
    <property type="molecule type" value="Genomic_DNA"/>
</dbReference>
<evidence type="ECO:0000256" key="1">
    <source>
        <dbReference type="ARBA" id="ARBA00004651"/>
    </source>
</evidence>
<evidence type="ECO:0000313" key="9">
    <source>
        <dbReference type="Proteomes" id="UP000823617"/>
    </source>
</evidence>
<dbReference type="PROSITE" id="PS50850">
    <property type="entry name" value="MFS"/>
    <property type="match status" value="1"/>
</dbReference>
<dbReference type="SUPFAM" id="SSF103473">
    <property type="entry name" value="MFS general substrate transporter"/>
    <property type="match status" value="1"/>
</dbReference>
<feature type="transmembrane region" description="Helical" evidence="6">
    <location>
        <begin position="28"/>
        <end position="48"/>
    </location>
</feature>
<evidence type="ECO:0000256" key="3">
    <source>
        <dbReference type="ARBA" id="ARBA00022692"/>
    </source>
</evidence>
<gene>
    <name evidence="8" type="ORF">IAC08_01505</name>
</gene>
<feature type="transmembrane region" description="Helical" evidence="6">
    <location>
        <begin position="348"/>
        <end position="373"/>
    </location>
</feature>
<dbReference type="InterPro" id="IPR011701">
    <property type="entry name" value="MFS"/>
</dbReference>
<organism evidence="8 9">
    <name type="scientific">Candidatus Cryptobacteroides intestinigallinarum</name>
    <dbReference type="NCBI Taxonomy" id="2840767"/>
    <lineage>
        <taxon>Bacteria</taxon>
        <taxon>Pseudomonadati</taxon>
        <taxon>Bacteroidota</taxon>
        <taxon>Bacteroidia</taxon>
        <taxon>Bacteroidales</taxon>
        <taxon>Candidatus Cryptobacteroides</taxon>
    </lineage>
</organism>
<keyword evidence="4 6" id="KW-1133">Transmembrane helix</keyword>
<feature type="transmembrane region" description="Helical" evidence="6">
    <location>
        <begin position="227"/>
        <end position="249"/>
    </location>
</feature>
<dbReference type="Pfam" id="PF07690">
    <property type="entry name" value="MFS_1"/>
    <property type="match status" value="1"/>
</dbReference>
<dbReference type="NCBIfam" id="NF002921">
    <property type="entry name" value="PRK03545.1"/>
    <property type="match status" value="1"/>
</dbReference>
<feature type="domain" description="Major facilitator superfamily (MFS) profile" evidence="7">
    <location>
        <begin position="31"/>
        <end position="405"/>
    </location>
</feature>
<feature type="transmembrane region" description="Helical" evidence="6">
    <location>
        <begin position="318"/>
        <end position="336"/>
    </location>
</feature>
<evidence type="ECO:0000256" key="2">
    <source>
        <dbReference type="ARBA" id="ARBA00022475"/>
    </source>
</evidence>
<keyword evidence="8" id="KW-0762">Sugar transport</keyword>
<feature type="transmembrane region" description="Helical" evidence="6">
    <location>
        <begin position="185"/>
        <end position="206"/>
    </location>
</feature>
<sequence>MTTEGNNTSNGNPAALKETGDHRHGLKAWLPVIGLTFSTFIFNTSEFIPIGLLSDIAADFRITEAHAGMMITVYAWVVALASLPLMLIFAKTENRKLMLSITALFTASHVLSGFAKDFYMLMISRIGVACAHAIFWSIVTPLAVRLAPEGKRSTALGIIVSGSSIAMIVGLPLGRTIGIYMGWRATFLIIAALAAIILAILAVVLPKVPGDGSMSLRKLPALIKSPALLSIYLVTVIAITGHFTGYSYIEPFLAQVAGMGSTWITAVLTVYGIVGLAGSWIFSRWYDRHRKAFLAFAVCGISLFLLLLQAAALNTATIVILCIFWGFAINFYNLSFQSEIIQNAPQGTAVAMSIYSGIYNIGIGAGALIGGYVCSGISISYIGYAGGVIAVVAAVICLKKLIPALGK</sequence>
<evidence type="ECO:0000256" key="6">
    <source>
        <dbReference type="SAM" id="Phobius"/>
    </source>
</evidence>
<evidence type="ECO:0000256" key="5">
    <source>
        <dbReference type="ARBA" id="ARBA00023136"/>
    </source>
</evidence>
<dbReference type="InterPro" id="IPR036259">
    <property type="entry name" value="MFS_trans_sf"/>
</dbReference>
<feature type="transmembrane region" description="Helical" evidence="6">
    <location>
        <begin position="261"/>
        <end position="281"/>
    </location>
</feature>
<feature type="transmembrane region" description="Helical" evidence="6">
    <location>
        <begin position="121"/>
        <end position="143"/>
    </location>
</feature>
<dbReference type="InterPro" id="IPR050189">
    <property type="entry name" value="MFS_Efflux_Transporters"/>
</dbReference>
<feature type="transmembrane region" description="Helical" evidence="6">
    <location>
        <begin position="379"/>
        <end position="398"/>
    </location>
</feature>
<dbReference type="PANTHER" id="PTHR43124">
    <property type="entry name" value="PURINE EFFLUX PUMP PBUE"/>
    <property type="match status" value="1"/>
</dbReference>
<reference evidence="8" key="2">
    <citation type="journal article" date="2021" name="PeerJ">
        <title>Extensive microbial diversity within the chicken gut microbiome revealed by metagenomics and culture.</title>
        <authorList>
            <person name="Gilroy R."/>
            <person name="Ravi A."/>
            <person name="Getino M."/>
            <person name="Pursley I."/>
            <person name="Horton D.L."/>
            <person name="Alikhan N.F."/>
            <person name="Baker D."/>
            <person name="Gharbi K."/>
            <person name="Hall N."/>
            <person name="Watson M."/>
            <person name="Adriaenssens E.M."/>
            <person name="Foster-Nyarko E."/>
            <person name="Jarju S."/>
            <person name="Secka A."/>
            <person name="Antonio M."/>
            <person name="Oren A."/>
            <person name="Chaudhuri R.R."/>
            <person name="La Ragione R."/>
            <person name="Hildebrand F."/>
            <person name="Pallen M.J."/>
        </authorList>
    </citation>
    <scope>NUCLEOTIDE SEQUENCE</scope>
    <source>
        <strain evidence="8">B1-3475</strain>
    </source>
</reference>
<dbReference type="Gene3D" id="1.20.1250.20">
    <property type="entry name" value="MFS general substrate transporter like domains"/>
    <property type="match status" value="1"/>
</dbReference>
<dbReference type="PANTHER" id="PTHR43124:SF4">
    <property type="entry name" value="SUGAR EFFLUX TRANSPORTER"/>
    <property type="match status" value="1"/>
</dbReference>
<evidence type="ECO:0000256" key="4">
    <source>
        <dbReference type="ARBA" id="ARBA00022989"/>
    </source>
</evidence>
<comment type="subcellular location">
    <subcellularLocation>
        <location evidence="1">Cell membrane</location>
        <topology evidence="1">Multi-pass membrane protein</topology>
    </subcellularLocation>
</comment>
<accession>A0A9D9HJN5</accession>
<protein>
    <submittedName>
        <fullName evidence="8">Sugar transporter</fullName>
    </submittedName>
</protein>
<reference evidence="8" key="1">
    <citation type="submission" date="2020-10" db="EMBL/GenBank/DDBJ databases">
        <authorList>
            <person name="Gilroy R."/>
        </authorList>
    </citation>
    <scope>NUCLEOTIDE SEQUENCE</scope>
    <source>
        <strain evidence="8">B1-3475</strain>
    </source>
</reference>
<dbReference type="InterPro" id="IPR020846">
    <property type="entry name" value="MFS_dom"/>
</dbReference>
<feature type="transmembrane region" description="Helical" evidence="6">
    <location>
        <begin position="293"/>
        <end position="312"/>
    </location>
</feature>
<evidence type="ECO:0000259" key="7">
    <source>
        <dbReference type="PROSITE" id="PS50850"/>
    </source>
</evidence>
<evidence type="ECO:0000313" key="8">
    <source>
        <dbReference type="EMBL" id="MBO8455066.1"/>
    </source>
</evidence>
<proteinExistence type="predicted"/>
<dbReference type="GO" id="GO:0005886">
    <property type="term" value="C:plasma membrane"/>
    <property type="evidence" value="ECO:0007669"/>
    <property type="project" value="UniProtKB-SubCell"/>
</dbReference>
<dbReference type="AlphaFoldDB" id="A0A9D9HJN5"/>
<name>A0A9D9HJN5_9BACT</name>
<dbReference type="Proteomes" id="UP000823617">
    <property type="component" value="Unassembled WGS sequence"/>
</dbReference>
<keyword evidence="3 6" id="KW-0812">Transmembrane</keyword>
<dbReference type="GO" id="GO:0022857">
    <property type="term" value="F:transmembrane transporter activity"/>
    <property type="evidence" value="ECO:0007669"/>
    <property type="project" value="InterPro"/>
</dbReference>
<keyword evidence="5 6" id="KW-0472">Membrane</keyword>
<dbReference type="CDD" id="cd17324">
    <property type="entry name" value="MFS_NepI_like"/>
    <property type="match status" value="1"/>
</dbReference>
<feature type="transmembrane region" description="Helical" evidence="6">
    <location>
        <begin position="155"/>
        <end position="173"/>
    </location>
</feature>
<comment type="caution">
    <text evidence="8">The sequence shown here is derived from an EMBL/GenBank/DDBJ whole genome shotgun (WGS) entry which is preliminary data.</text>
</comment>
<keyword evidence="8" id="KW-0813">Transport</keyword>
<feature type="transmembrane region" description="Helical" evidence="6">
    <location>
        <begin position="68"/>
        <end position="90"/>
    </location>
</feature>
<feature type="transmembrane region" description="Helical" evidence="6">
    <location>
        <begin position="97"/>
        <end position="115"/>
    </location>
</feature>